<name>A0A2D0A6C3_9FLAO</name>
<gene>
    <name evidence="2" type="ORF">AP75_08205</name>
</gene>
<reference evidence="2 3" key="2">
    <citation type="submission" date="2017-05" db="EMBL/GenBank/DDBJ databases">
        <title>Genome of Chryseobacterium haifense.</title>
        <authorList>
            <person name="Newman J.D."/>
        </authorList>
    </citation>
    <scope>NUCLEOTIDE SEQUENCE [LARGE SCALE GENOMIC DNA]</scope>
    <source>
        <strain evidence="2 3">DSM 19056</strain>
    </source>
</reference>
<dbReference type="AlphaFoldDB" id="A0A2D0A6C3"/>
<reference evidence="2 3" key="1">
    <citation type="submission" date="2014-01" db="EMBL/GenBank/DDBJ databases">
        <authorList>
            <consortium name="Genome Consortium for Active Teaching"/>
            <person name="Sontag T.C."/>
            <person name="Newman J.D."/>
        </authorList>
    </citation>
    <scope>NUCLEOTIDE SEQUENCE [LARGE SCALE GENOMIC DNA]</scope>
    <source>
        <strain evidence="2 3">DSM 19056</strain>
    </source>
</reference>
<dbReference type="EMBL" id="JASZ02000015">
    <property type="protein sequence ID" value="OWK98068.1"/>
    <property type="molecule type" value="Genomic_DNA"/>
</dbReference>
<evidence type="ECO:0000313" key="3">
    <source>
        <dbReference type="Proteomes" id="UP000197587"/>
    </source>
</evidence>
<keyword evidence="3" id="KW-1185">Reference proteome</keyword>
<protein>
    <recommendedName>
        <fullName evidence="1">DUF4325 domain-containing protein</fullName>
    </recommendedName>
</protein>
<evidence type="ECO:0000313" key="2">
    <source>
        <dbReference type="EMBL" id="OWK98068.1"/>
    </source>
</evidence>
<evidence type="ECO:0000259" key="1">
    <source>
        <dbReference type="Pfam" id="PF14213"/>
    </source>
</evidence>
<accession>A0A2D0A6C3</accession>
<sequence length="117" mass="13399">MTHIFVKDLIGTDLAVSTENGQKVYEILEENLDKSQQIVLDFDGISLIITAFLNAAIGSLFKNQKYSAEFLNHNLLLKNVDSNDAYLFREVISRAREYFADKDFVEKNNRDSIYGKD</sequence>
<comment type="caution">
    <text evidence="2">The sequence shown here is derived from an EMBL/GenBank/DDBJ whole genome shotgun (WGS) entry which is preliminary data.</text>
</comment>
<feature type="domain" description="DUF4325" evidence="1">
    <location>
        <begin position="20"/>
        <end position="84"/>
    </location>
</feature>
<dbReference type="InterPro" id="IPR025474">
    <property type="entry name" value="DUF4325"/>
</dbReference>
<dbReference type="Proteomes" id="UP000197587">
    <property type="component" value="Unassembled WGS sequence"/>
</dbReference>
<proteinExistence type="predicted"/>
<dbReference type="RefSeq" id="WP_051872609.1">
    <property type="nucleotide sequence ID" value="NZ_JASZ02000015.1"/>
</dbReference>
<organism evidence="2 3">
    <name type="scientific">Kaistella haifensis DSM 19056</name>
    <dbReference type="NCBI Taxonomy" id="1450526"/>
    <lineage>
        <taxon>Bacteria</taxon>
        <taxon>Pseudomonadati</taxon>
        <taxon>Bacteroidota</taxon>
        <taxon>Flavobacteriia</taxon>
        <taxon>Flavobacteriales</taxon>
        <taxon>Weeksellaceae</taxon>
        <taxon>Chryseobacterium group</taxon>
        <taxon>Kaistella</taxon>
    </lineage>
</organism>
<dbReference type="Pfam" id="PF14213">
    <property type="entry name" value="DUF4325"/>
    <property type="match status" value="1"/>
</dbReference>